<keyword evidence="5" id="KW-1185">Reference proteome</keyword>
<dbReference type="InterPro" id="IPR058801">
    <property type="entry name" value="PDZD8_N"/>
</dbReference>
<evidence type="ECO:0000256" key="1">
    <source>
        <dbReference type="SAM" id="MobiDB-lite"/>
    </source>
</evidence>
<dbReference type="InterPro" id="IPR039275">
    <property type="entry name" value="PDZD8"/>
</dbReference>
<dbReference type="HOGENOM" id="CLU_676675_0_0_1"/>
<dbReference type="EnsemblMetazoa" id="ISCW008391-RA">
    <property type="protein sequence ID" value="ISCW008391-PA"/>
    <property type="gene ID" value="ISCW008391"/>
</dbReference>
<feature type="domain" description="PDZD8 N-terminal" evidence="2">
    <location>
        <begin position="7"/>
        <end position="141"/>
    </location>
</feature>
<organism>
    <name type="scientific">Ixodes scapularis</name>
    <name type="common">Black-legged tick</name>
    <name type="synonym">Deer tick</name>
    <dbReference type="NCBI Taxonomy" id="6945"/>
    <lineage>
        <taxon>Eukaryota</taxon>
        <taxon>Metazoa</taxon>
        <taxon>Ecdysozoa</taxon>
        <taxon>Arthropoda</taxon>
        <taxon>Chelicerata</taxon>
        <taxon>Arachnida</taxon>
        <taxon>Acari</taxon>
        <taxon>Parasitiformes</taxon>
        <taxon>Ixodida</taxon>
        <taxon>Ixodoidea</taxon>
        <taxon>Ixodidae</taxon>
        <taxon>Ixodinae</taxon>
        <taxon>Ixodes</taxon>
    </lineage>
</organism>
<dbReference type="EMBL" id="ABJB010128268">
    <property type="status" value="NOT_ANNOTATED_CDS"/>
    <property type="molecule type" value="Genomic_DNA"/>
</dbReference>
<evidence type="ECO:0000313" key="4">
    <source>
        <dbReference type="EnsemblMetazoa" id="ISCW008391-PA"/>
    </source>
</evidence>
<dbReference type="InterPro" id="IPR036034">
    <property type="entry name" value="PDZ_sf"/>
</dbReference>
<proteinExistence type="predicted"/>
<dbReference type="AlphaFoldDB" id="B7PUU0"/>
<dbReference type="Pfam" id="PF26547">
    <property type="entry name" value="PDZD8_N"/>
    <property type="match status" value="1"/>
</dbReference>
<reference evidence="3 5" key="1">
    <citation type="submission" date="2008-03" db="EMBL/GenBank/DDBJ databases">
        <title>Annotation of Ixodes scapularis.</title>
        <authorList>
            <consortium name="Ixodes scapularis Genome Project Consortium"/>
            <person name="Caler E."/>
            <person name="Hannick L.I."/>
            <person name="Bidwell S."/>
            <person name="Joardar V."/>
            <person name="Thiagarajan M."/>
            <person name="Amedeo P."/>
            <person name="Galinsky K.J."/>
            <person name="Schobel S."/>
            <person name="Inman J."/>
            <person name="Hostetler J."/>
            <person name="Miller J."/>
            <person name="Hammond M."/>
            <person name="Megy K."/>
            <person name="Lawson D."/>
            <person name="Kodira C."/>
            <person name="Sutton G."/>
            <person name="Meyer J."/>
            <person name="Hill C.A."/>
            <person name="Birren B."/>
            <person name="Nene V."/>
            <person name="Collins F."/>
            <person name="Alarcon-Chaidez F."/>
            <person name="Wikel S."/>
            <person name="Strausberg R."/>
        </authorList>
    </citation>
    <scope>NUCLEOTIDE SEQUENCE [LARGE SCALE GENOMIC DNA]</scope>
    <source>
        <strain evidence="5">Wikel</strain>
        <strain evidence="3">Wikel colony</strain>
    </source>
</reference>
<dbReference type="EMBL" id="ABJB010043520">
    <property type="status" value="NOT_ANNOTATED_CDS"/>
    <property type="molecule type" value="Genomic_DNA"/>
</dbReference>
<dbReference type="InParanoid" id="B7PUU0"/>
<dbReference type="SUPFAM" id="SSF50156">
    <property type="entry name" value="PDZ domain-like"/>
    <property type="match status" value="1"/>
</dbReference>
<dbReference type="GO" id="GO:0005739">
    <property type="term" value="C:mitochondrion"/>
    <property type="evidence" value="ECO:0007669"/>
    <property type="project" value="GOC"/>
</dbReference>
<dbReference type="GO" id="GO:0051560">
    <property type="term" value="P:mitochondrial calcium ion homeostasis"/>
    <property type="evidence" value="ECO:0007669"/>
    <property type="project" value="InterPro"/>
</dbReference>
<dbReference type="PaxDb" id="6945-B7PUU0"/>
<evidence type="ECO:0000313" key="3">
    <source>
        <dbReference type="EMBL" id="EEC10362.1"/>
    </source>
</evidence>
<dbReference type="GO" id="GO:0044233">
    <property type="term" value="C:mitochondria-associated endoplasmic reticulum membrane contact site"/>
    <property type="evidence" value="ECO:0007669"/>
    <property type="project" value="InterPro"/>
</dbReference>
<dbReference type="EMBL" id="ABJB011095114">
    <property type="status" value="NOT_ANNOTATED_CDS"/>
    <property type="molecule type" value="Genomic_DNA"/>
</dbReference>
<protein>
    <recommendedName>
        <fullName evidence="2">PDZD8 N-terminal domain-containing protein</fullName>
    </recommendedName>
</protein>
<dbReference type="GO" id="GO:1990456">
    <property type="term" value="P:mitochondrion-endoplasmic reticulum membrane tethering"/>
    <property type="evidence" value="ECO:0007669"/>
    <property type="project" value="InterPro"/>
</dbReference>
<dbReference type="VEuPathDB" id="VectorBase:ISCW008391"/>
<dbReference type="VEuPathDB" id="VectorBase:ISCI008391"/>
<dbReference type="Proteomes" id="UP000001555">
    <property type="component" value="Unassembled WGS sequence"/>
</dbReference>
<evidence type="ECO:0000313" key="5">
    <source>
        <dbReference type="Proteomes" id="UP000001555"/>
    </source>
</evidence>
<name>B7PUU0_IXOSC</name>
<feature type="compositionally biased region" description="Polar residues" evidence="1">
    <location>
        <begin position="280"/>
        <end position="299"/>
    </location>
</feature>
<reference evidence="4" key="2">
    <citation type="submission" date="2020-05" db="UniProtKB">
        <authorList>
            <consortium name="EnsemblMetazoa"/>
        </authorList>
    </citation>
    <scope>IDENTIFICATION</scope>
    <source>
        <strain evidence="4">wikel</strain>
    </source>
</reference>
<dbReference type="STRING" id="6945.B7PUU0"/>
<dbReference type="PANTHER" id="PTHR21519:SF1">
    <property type="entry name" value="PDZ DOMAIN-CONTAINING PROTEIN 8"/>
    <property type="match status" value="1"/>
</dbReference>
<dbReference type="EMBL" id="ABJB011092248">
    <property type="status" value="NOT_ANNOTATED_CDS"/>
    <property type="molecule type" value="Genomic_DNA"/>
</dbReference>
<feature type="region of interest" description="Disordered" evidence="1">
    <location>
        <begin position="270"/>
        <end position="299"/>
    </location>
</feature>
<dbReference type="OrthoDB" id="10004596at2759"/>
<dbReference type="EMBL" id="DS795244">
    <property type="protein sequence ID" value="EEC10362.1"/>
    <property type="molecule type" value="Genomic_DNA"/>
</dbReference>
<sequence>MAPKIAALRELDFGNDFITLTKLAVEDVTLHEAWKTIEDLDIFCSVDYAGGFSLAVDAELIIGGLAGLAIKVNHFSGKGRVQFARKPYTHWSFAFYEEPRVIITVESSIQGQNFPQIANIITGQIRRVLRSKHTLPSYRIKFKPFFLVPELRTSPPQQEKVSMGGTLEITVVECSRFVLCEGSFQLYCMLSVEDSQWINLDKVVGTPWIPIELEVVKTKTQPLGVEFKQGDVVLSVKDHDVTDAKEAFRLLSKAGEKITMRIERKSEFKWGQKQERQQPIEATQRVTSNANDDSSRSKTGLFTSRTSLANLLGGATKTKKIGDSEDIFNKAKQKGFPIKRTTYVLSTREPVFLETFEFEIKNNYKYINVGIWSKGQIISMRGTKKPRQDTMLAYASRAPRTCRHLGG</sequence>
<dbReference type="VEuPathDB" id="VectorBase:ISCP_000305"/>
<accession>B7PUU0</accession>
<dbReference type="PANTHER" id="PTHR21519">
    <property type="entry name" value="PDZ DOMAIN-CONTAINING PROTEIN 8"/>
    <property type="match status" value="1"/>
</dbReference>
<dbReference type="EMBL" id="ABJB010228849">
    <property type="status" value="NOT_ANNOTATED_CDS"/>
    <property type="molecule type" value="Genomic_DNA"/>
</dbReference>
<evidence type="ECO:0000259" key="2">
    <source>
        <dbReference type="Pfam" id="PF26547"/>
    </source>
</evidence>
<gene>
    <name evidence="3" type="ORF">IscW_ISCW008391</name>
</gene>